<proteinExistence type="predicted"/>
<dbReference type="AlphaFoldDB" id="A0A2P5CVF5"/>
<dbReference type="EMBL" id="JXTB01000091">
    <property type="protein sequence ID" value="PON65025.1"/>
    <property type="molecule type" value="Genomic_DNA"/>
</dbReference>
<organism evidence="1 2">
    <name type="scientific">Parasponia andersonii</name>
    <name type="common">Sponia andersonii</name>
    <dbReference type="NCBI Taxonomy" id="3476"/>
    <lineage>
        <taxon>Eukaryota</taxon>
        <taxon>Viridiplantae</taxon>
        <taxon>Streptophyta</taxon>
        <taxon>Embryophyta</taxon>
        <taxon>Tracheophyta</taxon>
        <taxon>Spermatophyta</taxon>
        <taxon>Magnoliopsida</taxon>
        <taxon>eudicotyledons</taxon>
        <taxon>Gunneridae</taxon>
        <taxon>Pentapetalae</taxon>
        <taxon>rosids</taxon>
        <taxon>fabids</taxon>
        <taxon>Rosales</taxon>
        <taxon>Cannabaceae</taxon>
        <taxon>Parasponia</taxon>
    </lineage>
</organism>
<accession>A0A2P5CVF5</accession>
<reference evidence="2" key="1">
    <citation type="submission" date="2016-06" db="EMBL/GenBank/DDBJ databases">
        <title>Parallel loss of symbiosis genes in relatives of nitrogen-fixing non-legume Parasponia.</title>
        <authorList>
            <person name="Van Velzen R."/>
            <person name="Holmer R."/>
            <person name="Bu F."/>
            <person name="Rutten L."/>
            <person name="Van Zeijl A."/>
            <person name="Liu W."/>
            <person name="Santuari L."/>
            <person name="Cao Q."/>
            <person name="Sharma T."/>
            <person name="Shen D."/>
            <person name="Roswanjaya Y."/>
            <person name="Wardhani T."/>
            <person name="Kalhor M.S."/>
            <person name="Jansen J."/>
            <person name="Van den Hoogen J."/>
            <person name="Gungor B."/>
            <person name="Hartog M."/>
            <person name="Hontelez J."/>
            <person name="Verver J."/>
            <person name="Yang W.-C."/>
            <person name="Schijlen E."/>
            <person name="Repin R."/>
            <person name="Schilthuizen M."/>
            <person name="Schranz E."/>
            <person name="Heidstra R."/>
            <person name="Miyata K."/>
            <person name="Fedorova E."/>
            <person name="Kohlen W."/>
            <person name="Bisseling T."/>
            <person name="Smit S."/>
            <person name="Geurts R."/>
        </authorList>
    </citation>
    <scope>NUCLEOTIDE SEQUENCE [LARGE SCALE GENOMIC DNA]</scope>
    <source>
        <strain evidence="2">cv. WU1-14</strain>
    </source>
</reference>
<gene>
    <name evidence="1" type="ORF">PanWU01x14_119420</name>
</gene>
<comment type="caution">
    <text evidence="1">The sequence shown here is derived from an EMBL/GenBank/DDBJ whole genome shotgun (WGS) entry which is preliminary data.</text>
</comment>
<evidence type="ECO:0000313" key="2">
    <source>
        <dbReference type="Proteomes" id="UP000237105"/>
    </source>
</evidence>
<evidence type="ECO:0000313" key="1">
    <source>
        <dbReference type="EMBL" id="PON65025.1"/>
    </source>
</evidence>
<protein>
    <submittedName>
        <fullName evidence="1">Uncharacterized protein</fullName>
    </submittedName>
</protein>
<dbReference type="Proteomes" id="UP000237105">
    <property type="component" value="Unassembled WGS sequence"/>
</dbReference>
<sequence>MGKTAKGLRAAEANIKTERALLVHDNLVGRESRNDDEKTMRRVERQASKVVMGSANSRAMGCNLSYARKKEKGRLRVRLRVYVVRRGLGKSHRVILPF</sequence>
<keyword evidence="2" id="KW-1185">Reference proteome</keyword>
<name>A0A2P5CVF5_PARAD</name>